<dbReference type="AlphaFoldDB" id="T1KYH8"/>
<sequence>MKKNQWKDNSNAEKDNSLTLAKLLENPKANYIIGNDFDLNQAVMAGKIENMDPNTAGLGMMAGTNDESNVEGKVPLLTELIVKSVLANQKTFDWDYVASNNSPQHSSPDKEQPRSSDSTKSNG</sequence>
<name>T1KYH8_TETUR</name>
<dbReference type="EnsemblMetazoa" id="tetur27g00740.1">
    <property type="protein sequence ID" value="tetur27g00740.1"/>
    <property type="gene ID" value="tetur27g00740"/>
</dbReference>
<evidence type="ECO:0000313" key="2">
    <source>
        <dbReference type="EnsemblMetazoa" id="tetur27g00740.1"/>
    </source>
</evidence>
<reference evidence="3" key="1">
    <citation type="submission" date="2011-08" db="EMBL/GenBank/DDBJ databases">
        <authorList>
            <person name="Rombauts S."/>
        </authorList>
    </citation>
    <scope>NUCLEOTIDE SEQUENCE</scope>
    <source>
        <strain evidence="3">London</strain>
    </source>
</reference>
<organism evidence="2 3">
    <name type="scientific">Tetranychus urticae</name>
    <name type="common">Two-spotted spider mite</name>
    <dbReference type="NCBI Taxonomy" id="32264"/>
    <lineage>
        <taxon>Eukaryota</taxon>
        <taxon>Metazoa</taxon>
        <taxon>Ecdysozoa</taxon>
        <taxon>Arthropoda</taxon>
        <taxon>Chelicerata</taxon>
        <taxon>Arachnida</taxon>
        <taxon>Acari</taxon>
        <taxon>Acariformes</taxon>
        <taxon>Trombidiformes</taxon>
        <taxon>Prostigmata</taxon>
        <taxon>Eleutherengona</taxon>
        <taxon>Raphignathae</taxon>
        <taxon>Tetranychoidea</taxon>
        <taxon>Tetranychidae</taxon>
        <taxon>Tetranychus</taxon>
    </lineage>
</organism>
<evidence type="ECO:0000256" key="1">
    <source>
        <dbReference type="SAM" id="MobiDB-lite"/>
    </source>
</evidence>
<proteinExistence type="predicted"/>
<dbReference type="HOGENOM" id="CLU_2018149_0_0_1"/>
<dbReference type="EMBL" id="CAEY01000713">
    <property type="status" value="NOT_ANNOTATED_CDS"/>
    <property type="molecule type" value="Genomic_DNA"/>
</dbReference>
<reference evidence="2" key="2">
    <citation type="submission" date="2015-06" db="UniProtKB">
        <authorList>
            <consortium name="EnsemblMetazoa"/>
        </authorList>
    </citation>
    <scope>IDENTIFICATION</scope>
</reference>
<protein>
    <submittedName>
        <fullName evidence="2">Uncharacterized protein</fullName>
    </submittedName>
</protein>
<accession>T1KYH8</accession>
<dbReference type="Proteomes" id="UP000015104">
    <property type="component" value="Unassembled WGS sequence"/>
</dbReference>
<keyword evidence="3" id="KW-1185">Reference proteome</keyword>
<evidence type="ECO:0000313" key="3">
    <source>
        <dbReference type="Proteomes" id="UP000015104"/>
    </source>
</evidence>
<feature type="region of interest" description="Disordered" evidence="1">
    <location>
        <begin position="97"/>
        <end position="123"/>
    </location>
</feature>